<feature type="transmembrane region" description="Helical" evidence="2">
    <location>
        <begin position="12"/>
        <end position="32"/>
    </location>
</feature>
<dbReference type="Ensembl" id="ENSOGAT00000005534.2">
    <property type="protein sequence ID" value="ENSOGAP00000004945.2"/>
    <property type="gene ID" value="ENSOGAG00000005532.2"/>
</dbReference>
<feature type="domain" description="C-type lectin" evidence="3">
    <location>
        <begin position="151"/>
        <end position="258"/>
    </location>
</feature>
<dbReference type="SUPFAM" id="SSF56436">
    <property type="entry name" value="C-type lectin-like"/>
    <property type="match status" value="1"/>
</dbReference>
<dbReference type="eggNOG" id="KOG4297">
    <property type="taxonomic scope" value="Eukaryota"/>
</dbReference>
<dbReference type="InterPro" id="IPR001304">
    <property type="entry name" value="C-type_lectin-like"/>
</dbReference>
<keyword evidence="5" id="KW-1185">Reference proteome</keyword>
<dbReference type="AlphaFoldDB" id="H0WS94"/>
<evidence type="ECO:0000259" key="3">
    <source>
        <dbReference type="PROSITE" id="PS50041"/>
    </source>
</evidence>
<evidence type="ECO:0000256" key="2">
    <source>
        <dbReference type="SAM" id="Phobius"/>
    </source>
</evidence>
<dbReference type="GO" id="GO:0005537">
    <property type="term" value="F:D-mannose binding"/>
    <property type="evidence" value="ECO:0007669"/>
    <property type="project" value="Ensembl"/>
</dbReference>
<dbReference type="HOGENOM" id="CLU_049894_7_2_1"/>
<proteinExistence type="predicted"/>
<evidence type="ECO:0000313" key="4">
    <source>
        <dbReference type="Ensembl" id="ENSOGAP00000004945.2"/>
    </source>
</evidence>
<dbReference type="Proteomes" id="UP000005225">
    <property type="component" value="Unassembled WGS sequence"/>
</dbReference>
<dbReference type="GO" id="GO:0005886">
    <property type="term" value="C:plasma membrane"/>
    <property type="evidence" value="ECO:0007669"/>
    <property type="project" value="Ensembl"/>
</dbReference>
<dbReference type="GO" id="GO:0001618">
    <property type="term" value="F:virus receptor activity"/>
    <property type="evidence" value="ECO:0007669"/>
    <property type="project" value="Ensembl"/>
</dbReference>
<dbReference type="FunCoup" id="H0WS94">
    <property type="interactions" value="205"/>
</dbReference>
<reference evidence="4" key="3">
    <citation type="submission" date="2025-09" db="UniProtKB">
        <authorList>
            <consortium name="Ensembl"/>
        </authorList>
    </citation>
    <scope>IDENTIFICATION</scope>
</reference>
<evidence type="ECO:0000313" key="5">
    <source>
        <dbReference type="Proteomes" id="UP000005225"/>
    </source>
</evidence>
<keyword evidence="1" id="KW-0430">Lectin</keyword>
<dbReference type="Gene3D" id="3.10.100.10">
    <property type="entry name" value="Mannose-Binding Protein A, subunit A"/>
    <property type="match status" value="1"/>
</dbReference>
<protein>
    <submittedName>
        <fullName evidence="4">C-type lectin domain family 4 member G</fullName>
    </submittedName>
</protein>
<dbReference type="GeneTree" id="ENSGT00940000161836"/>
<dbReference type="SMART" id="SM00034">
    <property type="entry name" value="CLECT"/>
    <property type="match status" value="1"/>
</dbReference>
<dbReference type="InterPro" id="IPR016187">
    <property type="entry name" value="CTDL_fold"/>
</dbReference>
<dbReference type="GO" id="GO:1903902">
    <property type="term" value="P:positive regulation of viral life cycle"/>
    <property type="evidence" value="ECO:0007669"/>
    <property type="project" value="Ensembl"/>
</dbReference>
<name>H0WS94_OTOGA</name>
<dbReference type="OMA" id="GQEDCVM"/>
<dbReference type="Pfam" id="PF00059">
    <property type="entry name" value="Lectin_C"/>
    <property type="match status" value="1"/>
</dbReference>
<evidence type="ECO:0000256" key="1">
    <source>
        <dbReference type="ARBA" id="ARBA00022734"/>
    </source>
</evidence>
<dbReference type="GO" id="GO:0070061">
    <property type="term" value="F:fructose binding"/>
    <property type="evidence" value="ECO:0007669"/>
    <property type="project" value="Ensembl"/>
</dbReference>
<dbReference type="PANTHER" id="PTHR22803">
    <property type="entry name" value="MANNOSE, PHOSPHOLIPASE, LECTIN RECEPTOR RELATED"/>
    <property type="match status" value="1"/>
</dbReference>
<dbReference type="InterPro" id="IPR050111">
    <property type="entry name" value="C-type_lectin/snaclec_domain"/>
</dbReference>
<reference evidence="5" key="1">
    <citation type="submission" date="2011-03" db="EMBL/GenBank/DDBJ databases">
        <title>Version 3 of the genome sequence of Otolemur garnettii (Bushbaby).</title>
        <authorList>
            <consortium name="The Broad Institute Genome Sequencing Platform"/>
            <person name="Di Palma F."/>
            <person name="Johnson J."/>
            <person name="Lander E.S."/>
            <person name="Lindblad-Toh K."/>
            <person name="Jaffe D.B."/>
            <person name="Gnerre S."/>
            <person name="MacCallum I."/>
            <person name="Przybylski D."/>
            <person name="Ribeiro F.J."/>
            <person name="Burton J.N."/>
            <person name="Walker B.J."/>
            <person name="Sharpe T."/>
            <person name="Hall G."/>
        </authorList>
    </citation>
    <scope>NUCLEOTIDE SEQUENCE [LARGE SCALE GENOMIC DNA]</scope>
</reference>
<organism evidence="4 5">
    <name type="scientific">Otolemur garnettii</name>
    <name type="common">Small-eared galago</name>
    <name type="synonym">Garnett's greater bushbaby</name>
    <dbReference type="NCBI Taxonomy" id="30611"/>
    <lineage>
        <taxon>Eukaryota</taxon>
        <taxon>Metazoa</taxon>
        <taxon>Chordata</taxon>
        <taxon>Craniata</taxon>
        <taxon>Vertebrata</taxon>
        <taxon>Euteleostomi</taxon>
        <taxon>Mammalia</taxon>
        <taxon>Eutheria</taxon>
        <taxon>Euarchontoglires</taxon>
        <taxon>Primates</taxon>
        <taxon>Strepsirrhini</taxon>
        <taxon>Lorisiformes</taxon>
        <taxon>Galagidae</taxon>
        <taxon>Otolemur</taxon>
    </lineage>
</organism>
<dbReference type="GO" id="GO:0120274">
    <property type="term" value="F:virus coreceptor activity"/>
    <property type="evidence" value="ECO:0007669"/>
    <property type="project" value="Ensembl"/>
</dbReference>
<keyword evidence="2" id="KW-1133">Transmembrane helix</keyword>
<keyword evidence="2" id="KW-0472">Membrane</keyword>
<keyword evidence="2" id="KW-0812">Transmembrane</keyword>
<dbReference type="GO" id="GO:0097367">
    <property type="term" value="F:carbohydrate derivative binding"/>
    <property type="evidence" value="ECO:0007669"/>
    <property type="project" value="Ensembl"/>
</dbReference>
<reference evidence="4" key="2">
    <citation type="submission" date="2025-08" db="UniProtKB">
        <authorList>
            <consortium name="Ensembl"/>
        </authorList>
    </citation>
    <scope>IDENTIFICATION</scope>
</reference>
<accession>H0WS94</accession>
<dbReference type="PROSITE" id="PS50041">
    <property type="entry name" value="C_TYPE_LECTIN_2"/>
    <property type="match status" value="1"/>
</dbReference>
<dbReference type="InterPro" id="IPR016186">
    <property type="entry name" value="C-type_lectin-like/link_sf"/>
</dbReference>
<dbReference type="EMBL" id="AAQR03185648">
    <property type="status" value="NOT_ANNOTATED_CDS"/>
    <property type="molecule type" value="Genomic_DNA"/>
</dbReference>
<sequence length="273" mass="30570">GCWKQRSQRSCFLALVVLVGIILWALILSILLSSGRGHVACVLAELVLLNTTAKRQTGALETLKEEVRACSSCCDRGLGLGLKCSCWPLREKRAELTQQESALEELCQHMTQGLAEGRNRENVRHELFRVLEAVKLQSSSCNLCPSLWLSFEGSCYYFLVSKATWTEAQRHYANAGTHLAIVRGIDEQIFLTQNTHGQGYWLGLRAVGHQSKIQGYRWVDGVPLSFSHWNHGEPSDSWGLEDCVMLLYVGMIWCSCHCCLAGPGWIRNRQLGC</sequence>
<dbReference type="InParanoid" id="H0WS94"/>
<dbReference type="STRING" id="30611.ENSOGAP00000004945"/>
<dbReference type="EMBL" id="AAQR03185647">
    <property type="status" value="NOT_ANNOTATED_CDS"/>
    <property type="molecule type" value="Genomic_DNA"/>
</dbReference>